<evidence type="ECO:0000313" key="1">
    <source>
        <dbReference type="EMBL" id="SDI82975.1"/>
    </source>
</evidence>
<proteinExistence type="predicted"/>
<dbReference type="AlphaFoldDB" id="A0A1G8NS13"/>
<keyword evidence="2" id="KW-1185">Reference proteome</keyword>
<protein>
    <submittedName>
        <fullName evidence="1">Uncharacterized protein</fullName>
    </submittedName>
</protein>
<gene>
    <name evidence="1" type="ORF">SAMN05444695_111156</name>
</gene>
<dbReference type="Proteomes" id="UP000183263">
    <property type="component" value="Unassembled WGS sequence"/>
</dbReference>
<accession>A0A1G8NS13</accession>
<dbReference type="EMBL" id="FNDN01000011">
    <property type="protein sequence ID" value="SDI82975.1"/>
    <property type="molecule type" value="Genomic_DNA"/>
</dbReference>
<reference evidence="1 2" key="1">
    <citation type="submission" date="2016-10" db="EMBL/GenBank/DDBJ databases">
        <authorList>
            <person name="de Groot N.N."/>
        </authorList>
    </citation>
    <scope>NUCLEOTIDE SEQUENCE [LARGE SCALE GENOMIC DNA]</scope>
    <source>
        <strain evidence="1 2">DSM 44892</strain>
    </source>
</reference>
<name>A0A1G8NS13_9NOCA</name>
<sequence length="90" mass="9915">MNIGSSNSTYDEYVAKESESELHEYDIDGRRAVTKHVGSRGGNCILTVETSYGTLGVTRDLFDSELPREQSCDGIDDMARIFLSHLPEGA</sequence>
<evidence type="ECO:0000313" key="2">
    <source>
        <dbReference type="Proteomes" id="UP000183263"/>
    </source>
</evidence>
<organism evidence="1 2">
    <name type="scientific">Rhodococcus triatomae</name>
    <dbReference type="NCBI Taxonomy" id="300028"/>
    <lineage>
        <taxon>Bacteria</taxon>
        <taxon>Bacillati</taxon>
        <taxon>Actinomycetota</taxon>
        <taxon>Actinomycetes</taxon>
        <taxon>Mycobacteriales</taxon>
        <taxon>Nocardiaceae</taxon>
        <taxon>Rhodococcus</taxon>
    </lineage>
</organism>